<dbReference type="GO" id="GO:0033186">
    <property type="term" value="C:CAF-1 complex"/>
    <property type="evidence" value="ECO:0007669"/>
    <property type="project" value="TreeGrafter"/>
</dbReference>
<dbReference type="AlphaFoldDB" id="A0A835B7X0"/>
<comment type="caution">
    <text evidence="3">The sequence shown here is derived from an EMBL/GenBank/DDBJ whole genome shotgun (WGS) entry which is preliminary data.</text>
</comment>
<organism evidence="3 4">
    <name type="scientific">Digitaria exilis</name>
    <dbReference type="NCBI Taxonomy" id="1010633"/>
    <lineage>
        <taxon>Eukaryota</taxon>
        <taxon>Viridiplantae</taxon>
        <taxon>Streptophyta</taxon>
        <taxon>Embryophyta</taxon>
        <taxon>Tracheophyta</taxon>
        <taxon>Spermatophyta</taxon>
        <taxon>Magnoliopsida</taxon>
        <taxon>Liliopsida</taxon>
        <taxon>Poales</taxon>
        <taxon>Poaceae</taxon>
        <taxon>PACMAD clade</taxon>
        <taxon>Panicoideae</taxon>
        <taxon>Panicodae</taxon>
        <taxon>Paniceae</taxon>
        <taxon>Anthephorinae</taxon>
        <taxon>Digitaria</taxon>
    </lineage>
</organism>
<proteinExistence type="predicted"/>
<feature type="region of interest" description="Disordered" evidence="1">
    <location>
        <begin position="277"/>
        <end position="325"/>
    </location>
</feature>
<gene>
    <name evidence="3" type="ORF">HU200_041031</name>
</gene>
<evidence type="ECO:0000313" key="4">
    <source>
        <dbReference type="Proteomes" id="UP000636709"/>
    </source>
</evidence>
<evidence type="ECO:0000313" key="3">
    <source>
        <dbReference type="EMBL" id="KAF8690658.1"/>
    </source>
</evidence>
<feature type="compositionally biased region" description="Acidic residues" evidence="1">
    <location>
        <begin position="527"/>
        <end position="542"/>
    </location>
</feature>
<dbReference type="PANTHER" id="PTHR15272">
    <property type="entry name" value="CHROMATIN ASSEMBLY FACTOR 1 SUBUNIT A CAF-1 SUBUNIT A"/>
    <property type="match status" value="1"/>
</dbReference>
<dbReference type="Pfam" id="PF12253">
    <property type="entry name" value="CAF1A_dimeriz"/>
    <property type="match status" value="1"/>
</dbReference>
<protein>
    <recommendedName>
        <fullName evidence="2">Chromatin assembly factor 1 subunit A dimerization domain-containing protein</fullName>
    </recommendedName>
</protein>
<dbReference type="OrthoDB" id="440676at2759"/>
<evidence type="ECO:0000259" key="2">
    <source>
        <dbReference type="Pfam" id="PF12253"/>
    </source>
</evidence>
<evidence type="ECO:0000256" key="1">
    <source>
        <dbReference type="SAM" id="MobiDB-lite"/>
    </source>
</evidence>
<dbReference type="Proteomes" id="UP000636709">
    <property type="component" value="Unassembled WGS sequence"/>
</dbReference>
<name>A0A835B7X0_9POAL</name>
<feature type="region of interest" description="Disordered" evidence="1">
    <location>
        <begin position="344"/>
        <end position="372"/>
    </location>
</feature>
<feature type="region of interest" description="Disordered" evidence="1">
    <location>
        <begin position="430"/>
        <end position="454"/>
    </location>
</feature>
<dbReference type="PANTHER" id="PTHR15272:SF7">
    <property type="entry name" value="OS07G0273301 PROTEIN"/>
    <property type="match status" value="1"/>
</dbReference>
<dbReference type="GO" id="GO:0005634">
    <property type="term" value="C:nucleus"/>
    <property type="evidence" value="ECO:0007669"/>
    <property type="project" value="TreeGrafter"/>
</dbReference>
<dbReference type="InterPro" id="IPR022043">
    <property type="entry name" value="CAF1A_DD"/>
</dbReference>
<dbReference type="EMBL" id="JACEFO010001972">
    <property type="protein sequence ID" value="KAF8690658.1"/>
    <property type="molecule type" value="Genomic_DNA"/>
</dbReference>
<reference evidence="3" key="1">
    <citation type="submission" date="2020-07" db="EMBL/GenBank/DDBJ databases">
        <title>Genome sequence and genetic diversity analysis of an under-domesticated orphan crop, white fonio (Digitaria exilis).</title>
        <authorList>
            <person name="Bennetzen J.L."/>
            <person name="Chen S."/>
            <person name="Ma X."/>
            <person name="Wang X."/>
            <person name="Yssel A.E.J."/>
            <person name="Chaluvadi S.R."/>
            <person name="Johnson M."/>
            <person name="Gangashetty P."/>
            <person name="Hamidou F."/>
            <person name="Sanogo M.D."/>
            <person name="Zwaenepoel A."/>
            <person name="Wallace J."/>
            <person name="Van De Peer Y."/>
            <person name="Van Deynze A."/>
        </authorList>
    </citation>
    <scope>NUCLEOTIDE SEQUENCE</scope>
    <source>
        <tissue evidence="3">Leaves</tissue>
    </source>
</reference>
<accession>A0A835B7X0</accession>
<feature type="region of interest" description="Disordered" evidence="1">
    <location>
        <begin position="515"/>
        <end position="564"/>
    </location>
</feature>
<feature type="domain" description="Chromatin assembly factor 1 subunit A dimerization" evidence="2">
    <location>
        <begin position="492"/>
        <end position="559"/>
    </location>
</feature>
<keyword evidence="4" id="KW-1185">Reference proteome</keyword>
<feature type="compositionally biased region" description="Basic and acidic residues" evidence="1">
    <location>
        <begin position="277"/>
        <end position="324"/>
    </location>
</feature>
<sequence length="711" mass="81487">MDSYEVKELASGGASGAASAMCLDESCEHESTQPAKKQLKRKMISSELDIVDKESASAEGQQEIDALYEYYREVSGHNLNSEELASMKDDSIIACLLEESSLPYAKLTDKIYKKMKLQDGITKSSACNSVLNIGRRYSYGICAMDVDELEDDSDSCLWCWETQDLALLPSHLHKSLRIRRTARMLIHERILSLSGKLAGEDTPNPCSSQNSSSVNTMEVLNLYEICSFVEDLKKKNDADIMKIYSKTKAQVLQATRKAMKKQQMMARQIDKEYKKKDREVKHMKDKAEREAKRMERENKRLKKHLEEAEREKKRKEKEEAELKKQASIKKQANLMECLFIRKPNNNIGSSGSHHSEKTTSSKPSAIIEESPVPATSAMDWTLSQAEKMRAEEYWVAHVSRWRKLSQHNRMLHWGVRRSPKVQLFPELKLQKSSAAPSNNMSTPTKEQASEESTGSLDFTKLLVELETPPREKDNHSRTALNSISSSVFLVKKLLQFDRSFRPAYYGTWRRKSSTVSSRQPFQRDPELNYDTESDEEWKEDDSGERLSDFEDDDESVNEHDSKIDVEEESENSFIVLNDHLSEDEFMQGVKESVKSDESCSMQFLRRATERALSRERPVVISNLDHSKRDLLKAEDATAEKLCLQALCMKKYSSGPIIDVPVDVKMTMKDQEFCQSNKKIPRTPVPSKSLSDSDMPEFVSFLKTFTWEYFQN</sequence>
<dbReference type="GO" id="GO:0006334">
    <property type="term" value="P:nucleosome assembly"/>
    <property type="evidence" value="ECO:0007669"/>
    <property type="project" value="TreeGrafter"/>
</dbReference>